<dbReference type="EMBL" id="ADTV01000022">
    <property type="protein sequence ID" value="EFG84784.1"/>
    <property type="molecule type" value="Genomic_DNA"/>
</dbReference>
<dbReference type="Pfam" id="PF10686">
    <property type="entry name" value="YAcAr"/>
    <property type="match status" value="1"/>
</dbReference>
<feature type="domain" description="YspA cpYpsA-related SLOG" evidence="1">
    <location>
        <begin position="24"/>
        <end position="90"/>
    </location>
</feature>
<comment type="caution">
    <text evidence="2">The sequence shown here is derived from an EMBL/GenBank/DDBJ whole genome shotgun (WGS) entry which is preliminary data.</text>
</comment>
<evidence type="ECO:0000313" key="2">
    <source>
        <dbReference type="EMBL" id="EFG84784.1"/>
    </source>
</evidence>
<dbReference type="Proteomes" id="UP000006468">
    <property type="component" value="Chromosome"/>
</dbReference>
<protein>
    <recommendedName>
        <fullName evidence="1">YspA cpYpsA-related SLOG domain-containing protein</fullName>
    </recommendedName>
</protein>
<dbReference type="AlphaFoldDB" id="D5QDS9"/>
<proteinExistence type="predicted"/>
<gene>
    <name evidence="2" type="ORF">GXY_06450</name>
</gene>
<accession>D5QDS9</accession>
<dbReference type="InterPro" id="IPR019627">
    <property type="entry name" value="YAcAr"/>
</dbReference>
<dbReference type="HOGENOM" id="CLU_1739165_0_0_5"/>
<reference evidence="2 3" key="1">
    <citation type="journal article" date="2010" name="J. Bacteriol.">
        <title>Genome sequence of a cellulose-producing bacterium, Gluconacetobacter hansenii ATCC 23769.</title>
        <authorList>
            <person name="Iyer P.R."/>
            <person name="Geib S.M."/>
            <person name="Catchmark J."/>
            <person name="Kao T.H."/>
            <person name="Tien M."/>
        </authorList>
    </citation>
    <scope>NUCLEOTIDE SEQUENCE [LARGE SCALE GENOMIC DNA]</scope>
    <source>
        <strain evidence="2 3">ATCC 23769</strain>
    </source>
</reference>
<evidence type="ECO:0000313" key="3">
    <source>
        <dbReference type="Proteomes" id="UP000006468"/>
    </source>
</evidence>
<name>D5QDS9_NOVHA</name>
<evidence type="ECO:0000259" key="1">
    <source>
        <dbReference type="Pfam" id="PF10686"/>
    </source>
</evidence>
<organism evidence="2 3">
    <name type="scientific">Novacetimonas hansenii ATCC 23769</name>
    <dbReference type="NCBI Taxonomy" id="714995"/>
    <lineage>
        <taxon>Bacteria</taxon>
        <taxon>Pseudomonadati</taxon>
        <taxon>Pseudomonadota</taxon>
        <taxon>Alphaproteobacteria</taxon>
        <taxon>Acetobacterales</taxon>
        <taxon>Acetobacteraceae</taxon>
        <taxon>Novacetimonas</taxon>
    </lineage>
</organism>
<sequence>MIDSRDFLNARRRAESELLVPPGPKVVVTGGLDFDDHILIWDRLDKVRAKHPDMVLLHGGSPRGAEFVASRWADHREIVQIAFKPDWTKHAKAAPFRRNDAMLDTLPIGVIVFPGTGIQENLADKAKRLGIPVLRFGGGA</sequence>